<dbReference type="InterPro" id="IPR021505">
    <property type="entry name" value="Phage_B3_Orf6"/>
</dbReference>
<evidence type="ECO:0008006" key="3">
    <source>
        <dbReference type="Google" id="ProtNLM"/>
    </source>
</evidence>
<protein>
    <recommendedName>
        <fullName evidence="3">Sulfate transporter</fullName>
    </recommendedName>
</protein>
<keyword evidence="2" id="KW-1185">Reference proteome</keyword>
<name>A0A5S9R703_9HYPH</name>
<reference evidence="1 2" key="1">
    <citation type="submission" date="2019-12" db="EMBL/GenBank/DDBJ databases">
        <authorList>
            <person name="Reyes-Prieto M."/>
        </authorList>
    </citation>
    <scope>NUCLEOTIDE SEQUENCE [LARGE SCALE GENOMIC DNA]</scope>
    <source>
        <strain evidence="1">HF14-78462</strain>
    </source>
</reference>
<sequence>MNAQTETIAAEPAAALPPGAFEFGGKAFMTDAKGRHVPLALVSPVDQLIDEYVRKMIDHAIELNARIGRFRGHCFDDVGSLQAMLAQEYGTSVGGAKGNISLTSFDGTRKVTVQVADQIVFGPELQAAKKLVDECLADWGAGAGDELRAVVNNTFDVDKEGQINRSALFSLMRLAIEEPRWVRAMEALRDSIRVIGSKTYIRFHRRDTPDGPWQAVTIDLSAAA</sequence>
<accession>A0A5S9R703</accession>
<evidence type="ECO:0000313" key="1">
    <source>
        <dbReference type="EMBL" id="CAA0130196.1"/>
    </source>
</evidence>
<dbReference type="Proteomes" id="UP000433050">
    <property type="component" value="Unassembled WGS sequence"/>
</dbReference>
<proteinExistence type="predicted"/>
<gene>
    <name evidence="1" type="ORF">STARVERO_04323</name>
</gene>
<organism evidence="1 2">
    <name type="scientific">Starkeya nomas</name>
    <dbReference type="NCBI Taxonomy" id="2666134"/>
    <lineage>
        <taxon>Bacteria</taxon>
        <taxon>Pseudomonadati</taxon>
        <taxon>Pseudomonadota</taxon>
        <taxon>Alphaproteobacteria</taxon>
        <taxon>Hyphomicrobiales</taxon>
        <taxon>Xanthobacteraceae</taxon>
        <taxon>Starkeya</taxon>
    </lineage>
</organism>
<dbReference type="EMBL" id="CACSAS010000045">
    <property type="protein sequence ID" value="CAA0130196.1"/>
    <property type="molecule type" value="Genomic_DNA"/>
</dbReference>
<dbReference type="RefSeq" id="WP_159602567.1">
    <property type="nucleotide sequence ID" value="NZ_CACSAS010000045.1"/>
</dbReference>
<evidence type="ECO:0000313" key="2">
    <source>
        <dbReference type="Proteomes" id="UP000433050"/>
    </source>
</evidence>
<dbReference type="Pfam" id="PF11363">
    <property type="entry name" value="DUF3164"/>
    <property type="match status" value="1"/>
</dbReference>
<dbReference type="AlphaFoldDB" id="A0A5S9R703"/>